<dbReference type="InterPro" id="IPR036249">
    <property type="entry name" value="Thioredoxin-like_sf"/>
</dbReference>
<dbReference type="OrthoDB" id="5291571at2"/>
<dbReference type="InterPro" id="IPR004045">
    <property type="entry name" value="Glutathione_S-Trfase_N"/>
</dbReference>
<dbReference type="EMBL" id="AKKL01000017">
    <property type="protein sequence ID" value="EKT62715.1"/>
    <property type="molecule type" value="Genomic_DNA"/>
</dbReference>
<dbReference type="HOGENOM" id="CLU_072939_0_1_6"/>
<dbReference type="Proteomes" id="UP000009336">
    <property type="component" value="Unassembled WGS sequence"/>
</dbReference>
<sequence length="212" mass="24520">MKLYLYDHCPFCVRARMIFGFKNLDVESIFLMDNDNETPTKMIGRKMLPILQKEDGSYLPESLDIVHYVDGLAEPKIAENPVSPEIEKWYNAVSDTIYQLVVPRFTQANFPEINTPEARAAYVAREERVFGDLSILLKETHTLIVELEPHMDTLDIWLDQREDTINIDDFIIFPVLRSLSIVNDLPFSTTILKYMENISKTTGVNLLFDQAR</sequence>
<dbReference type="PROSITE" id="PS50404">
    <property type="entry name" value="GST_NTER"/>
    <property type="match status" value="1"/>
</dbReference>
<dbReference type="NCBIfam" id="TIGR02182">
    <property type="entry name" value="GRXB"/>
    <property type="match status" value="1"/>
</dbReference>
<evidence type="ECO:0000313" key="3">
    <source>
        <dbReference type="Proteomes" id="UP000009336"/>
    </source>
</evidence>
<keyword evidence="3" id="KW-1185">Reference proteome</keyword>
<name>K8X2K2_9GAMM</name>
<dbReference type="CDD" id="cd03037">
    <property type="entry name" value="GST_N_GRX2"/>
    <property type="match status" value="1"/>
</dbReference>
<dbReference type="Gene3D" id="3.40.30.10">
    <property type="entry name" value="Glutaredoxin"/>
    <property type="match status" value="1"/>
</dbReference>
<dbReference type="SUPFAM" id="SSF47616">
    <property type="entry name" value="GST C-terminal domain-like"/>
    <property type="match status" value="1"/>
</dbReference>
<reference evidence="2 3" key="1">
    <citation type="journal article" date="2012" name="BMC Genomics">
        <title>Comparative genomics of bacteria in the genus Providencia isolated from wild Drosophila melanogaster.</title>
        <authorList>
            <person name="Galac M.R."/>
            <person name="Lazzaro B.P."/>
        </authorList>
    </citation>
    <scope>NUCLEOTIDE SEQUENCE [LARGE SCALE GENOMIC DNA]</scope>
    <source>
        <strain evidence="2 3">DSM 19968</strain>
    </source>
</reference>
<feature type="domain" description="GST N-terminal" evidence="1">
    <location>
        <begin position="1"/>
        <end position="77"/>
    </location>
</feature>
<dbReference type="STRING" id="1141662.OOA_06371"/>
<dbReference type="NCBIfam" id="NF007702">
    <property type="entry name" value="PRK10387.1"/>
    <property type="match status" value="1"/>
</dbReference>
<dbReference type="RefSeq" id="WP_008911306.1">
    <property type="nucleotide sequence ID" value="NZ_KB233222.1"/>
</dbReference>
<dbReference type="Pfam" id="PF04399">
    <property type="entry name" value="Glutaredoxin2_C"/>
    <property type="match status" value="1"/>
</dbReference>
<dbReference type="eggNOG" id="COG2999">
    <property type="taxonomic scope" value="Bacteria"/>
</dbReference>
<protein>
    <submittedName>
        <fullName evidence="2">Glutaredoxin 2</fullName>
    </submittedName>
</protein>
<dbReference type="InterPro" id="IPR011901">
    <property type="entry name" value="Grx2"/>
</dbReference>
<dbReference type="InterPro" id="IPR011767">
    <property type="entry name" value="GLR_AS"/>
</dbReference>
<comment type="caution">
    <text evidence="2">The sequence shown here is derived from an EMBL/GenBank/DDBJ whole genome shotgun (WGS) entry which is preliminary data.</text>
</comment>
<dbReference type="GO" id="GO:0005829">
    <property type="term" value="C:cytosol"/>
    <property type="evidence" value="ECO:0007669"/>
    <property type="project" value="InterPro"/>
</dbReference>
<dbReference type="SUPFAM" id="SSF52833">
    <property type="entry name" value="Thioredoxin-like"/>
    <property type="match status" value="1"/>
</dbReference>
<evidence type="ECO:0000313" key="2">
    <source>
        <dbReference type="EMBL" id="EKT62715.1"/>
    </source>
</evidence>
<dbReference type="Gene3D" id="1.20.1050.10">
    <property type="match status" value="1"/>
</dbReference>
<dbReference type="InterPro" id="IPR036282">
    <property type="entry name" value="Glutathione-S-Trfase_C_sf"/>
</dbReference>
<proteinExistence type="predicted"/>
<dbReference type="AlphaFoldDB" id="K8X2K2"/>
<accession>K8X2K2</accession>
<gene>
    <name evidence="2" type="ORF">OOA_06371</name>
</gene>
<dbReference type="InterPro" id="IPR007494">
    <property type="entry name" value="Glutaredoxin2_C"/>
</dbReference>
<evidence type="ECO:0000259" key="1">
    <source>
        <dbReference type="PROSITE" id="PS50404"/>
    </source>
</evidence>
<dbReference type="PATRIC" id="fig|1141662.3.peg.1293"/>
<organism evidence="2 3">
    <name type="scientific">Providencia burhodogranariea DSM 19968</name>
    <dbReference type="NCBI Taxonomy" id="1141662"/>
    <lineage>
        <taxon>Bacteria</taxon>
        <taxon>Pseudomonadati</taxon>
        <taxon>Pseudomonadota</taxon>
        <taxon>Gammaproteobacteria</taxon>
        <taxon>Enterobacterales</taxon>
        <taxon>Morganellaceae</taxon>
        <taxon>Providencia</taxon>
    </lineage>
</organism>
<dbReference type="PROSITE" id="PS00195">
    <property type="entry name" value="GLUTAREDOXIN_1"/>
    <property type="match status" value="1"/>
</dbReference>
<dbReference type="Pfam" id="PF13417">
    <property type="entry name" value="GST_N_3"/>
    <property type="match status" value="1"/>
</dbReference>